<protein>
    <submittedName>
        <fullName evidence="2">Uncharacterized protein</fullName>
    </submittedName>
</protein>
<reference evidence="2 3" key="1">
    <citation type="submission" date="2017-11" db="EMBL/GenBank/DDBJ databases">
        <title>Comparative genomics of Botrytis spp.</title>
        <authorList>
            <person name="Valero-Jimenez C.A."/>
            <person name="Tapia P."/>
            <person name="Veloso J."/>
            <person name="Silva-Moreno E."/>
            <person name="Staats M."/>
            <person name="Valdes J.H."/>
            <person name="Van Kan J.A.L."/>
        </authorList>
    </citation>
    <scope>NUCLEOTIDE SEQUENCE [LARGE SCALE GENOMIC DNA]</scope>
    <source>
        <strain evidence="2 3">MUCL2830</strain>
    </source>
</reference>
<accession>A0A4Y8D5H6</accession>
<organism evidence="2 3">
    <name type="scientific">Botryotinia calthae</name>
    <dbReference type="NCBI Taxonomy" id="38488"/>
    <lineage>
        <taxon>Eukaryota</taxon>
        <taxon>Fungi</taxon>
        <taxon>Dikarya</taxon>
        <taxon>Ascomycota</taxon>
        <taxon>Pezizomycotina</taxon>
        <taxon>Leotiomycetes</taxon>
        <taxon>Helotiales</taxon>
        <taxon>Sclerotiniaceae</taxon>
        <taxon>Botryotinia</taxon>
    </lineage>
</organism>
<feature type="region of interest" description="Disordered" evidence="1">
    <location>
        <begin position="180"/>
        <end position="229"/>
    </location>
</feature>
<proteinExistence type="predicted"/>
<dbReference type="AlphaFoldDB" id="A0A4Y8D5H6"/>
<comment type="caution">
    <text evidence="2">The sequence shown here is derived from an EMBL/GenBank/DDBJ whole genome shotgun (WGS) entry which is preliminary data.</text>
</comment>
<name>A0A4Y8D5H6_9HELO</name>
<feature type="compositionally biased region" description="Basic and acidic residues" evidence="1">
    <location>
        <begin position="180"/>
        <end position="211"/>
    </location>
</feature>
<evidence type="ECO:0000313" key="2">
    <source>
        <dbReference type="EMBL" id="TEY64676.1"/>
    </source>
</evidence>
<dbReference type="EMBL" id="PHWZ01000144">
    <property type="protein sequence ID" value="TEY64676.1"/>
    <property type="molecule type" value="Genomic_DNA"/>
</dbReference>
<evidence type="ECO:0000256" key="1">
    <source>
        <dbReference type="SAM" id="MobiDB-lite"/>
    </source>
</evidence>
<gene>
    <name evidence="2" type="ORF">BOTCAL_0144g00120</name>
</gene>
<evidence type="ECO:0000313" key="3">
    <source>
        <dbReference type="Proteomes" id="UP000297299"/>
    </source>
</evidence>
<sequence length="229" mass="24669">MSRARSAELLQLPQPTARDNTEYFPDHVINGTKGITSSMIIVDRDVSNTDMSSFVAVAGSYVQLSDAMVGKAISCGRVSHGHPSLASGGEVHVYNGFPLVGDPIHNIDIATRGVVILASPADAQASAVGKLNKLINEFYTLKSSREALQIAEKSSENATSVSKNVEENIGGVSSLIHANECNEKEEGERRHKRKIEKDMKKTERKAKDGKGVKGKGKKRKVNQAVDSDP</sequence>
<dbReference type="Proteomes" id="UP000297299">
    <property type="component" value="Unassembled WGS sequence"/>
</dbReference>
<keyword evidence="3" id="KW-1185">Reference proteome</keyword>
<feature type="compositionally biased region" description="Basic residues" evidence="1">
    <location>
        <begin position="212"/>
        <end position="221"/>
    </location>
</feature>